<sequence>MAKATEEMDMKNSPSEAAHPPSTPPSLTSGHGGGWAKTEQEEDRVEKLIRDSGCWDQHLRTVECMSDKEDWRKCQDEMSLEDVETVCNIFGQFDILEDAPSSDTSQSSIEDLTKPPVFNDSKPGQLFLLGDWYLNPDPVTKPIWDELEILHKQAMYFAWRSRHREAFKIYKKIFNSYDHKGSHRREILDAMVHSSLRGKHVEPLEASFYALKNDVETFGDQLNLWSTTITIAEIRGGYLVSPIEHISAIIYLCVLAECGRHWNFFDKMDTSFLPKKTNFRFGAKVRAFFLLKHEYSNFERSADSIEKITENLMVKIRKELLQSHTEEEIINARNHVCNDIVKTPKTVNSIEEPPPHACKLDSIVKSHQELDIIRNHFVTKFAFLFKDNQELAAKLCKPSAPAVFTEEQSYQLNDESDDEREKEKSEESLLHSRTFPNRSSPPLKHRSNRTGGFI</sequence>
<dbReference type="PANTHER" id="PTHR13639:SF2">
    <property type="entry name" value="CYTOCHROME C OXIDASE ASSEMBLY FACTOR 4 HOMOLOG, MITOCHONDRIAL"/>
    <property type="match status" value="1"/>
</dbReference>
<feature type="compositionally biased region" description="Basic and acidic residues" evidence="1">
    <location>
        <begin position="419"/>
        <end position="430"/>
    </location>
</feature>
<keyword evidence="2" id="KW-1185">Reference proteome</keyword>
<accession>A0A914YBU5</accession>
<dbReference type="InterPro" id="IPR039870">
    <property type="entry name" value="Coa4-like"/>
</dbReference>
<dbReference type="Proteomes" id="UP000887577">
    <property type="component" value="Unplaced"/>
</dbReference>
<name>A0A914YBU5_9BILA</name>
<dbReference type="PANTHER" id="PTHR13639">
    <property type="entry name" value="CYTOCHROME C OXIDASE ASSEMBLY FACTOR 4 HOMOLOG, MITOCHONDRIAL"/>
    <property type="match status" value="1"/>
</dbReference>
<evidence type="ECO:0000313" key="3">
    <source>
        <dbReference type="WBParaSite" id="PSU_v2.g1768.t1"/>
    </source>
</evidence>
<organism evidence="2 3">
    <name type="scientific">Panagrolaimus superbus</name>
    <dbReference type="NCBI Taxonomy" id="310955"/>
    <lineage>
        <taxon>Eukaryota</taxon>
        <taxon>Metazoa</taxon>
        <taxon>Ecdysozoa</taxon>
        <taxon>Nematoda</taxon>
        <taxon>Chromadorea</taxon>
        <taxon>Rhabditida</taxon>
        <taxon>Tylenchina</taxon>
        <taxon>Panagrolaimomorpha</taxon>
        <taxon>Panagrolaimoidea</taxon>
        <taxon>Panagrolaimidae</taxon>
        <taxon>Panagrolaimus</taxon>
    </lineage>
</organism>
<feature type="compositionally biased region" description="Basic and acidic residues" evidence="1">
    <location>
        <begin position="1"/>
        <end position="10"/>
    </location>
</feature>
<proteinExistence type="predicted"/>
<dbReference type="GO" id="GO:0033617">
    <property type="term" value="P:mitochondrial respiratory chain complex IV assembly"/>
    <property type="evidence" value="ECO:0007669"/>
    <property type="project" value="InterPro"/>
</dbReference>
<dbReference type="GO" id="GO:0005758">
    <property type="term" value="C:mitochondrial intermembrane space"/>
    <property type="evidence" value="ECO:0007669"/>
    <property type="project" value="InterPro"/>
</dbReference>
<evidence type="ECO:0000313" key="2">
    <source>
        <dbReference type="Proteomes" id="UP000887577"/>
    </source>
</evidence>
<feature type="region of interest" description="Disordered" evidence="1">
    <location>
        <begin position="409"/>
        <end position="454"/>
    </location>
</feature>
<evidence type="ECO:0000256" key="1">
    <source>
        <dbReference type="SAM" id="MobiDB-lite"/>
    </source>
</evidence>
<protein>
    <submittedName>
        <fullName evidence="3">Uncharacterized protein</fullName>
    </submittedName>
</protein>
<dbReference type="AlphaFoldDB" id="A0A914YBU5"/>
<dbReference type="WBParaSite" id="PSU_v2.g1768.t1">
    <property type="protein sequence ID" value="PSU_v2.g1768.t1"/>
    <property type="gene ID" value="PSU_v2.g1768"/>
</dbReference>
<feature type="region of interest" description="Disordered" evidence="1">
    <location>
        <begin position="1"/>
        <end position="43"/>
    </location>
</feature>
<reference evidence="3" key="1">
    <citation type="submission" date="2022-11" db="UniProtKB">
        <authorList>
            <consortium name="WormBaseParasite"/>
        </authorList>
    </citation>
    <scope>IDENTIFICATION</scope>
</reference>